<evidence type="ECO:0000256" key="5">
    <source>
        <dbReference type="ARBA" id="ARBA00022475"/>
    </source>
</evidence>
<comment type="function">
    <text evidence="14">Catalyzes the transfer of a lysyl group from L-lysyl-tRNA(Lys) to membrane-bound phosphatidylglycerol (PG), which produces lysylphosphatidylglycerol (LPG), a major component of the bacterial membrane with a positive net charge. LPG synthesis contributes to bacterial virulence as it is involved in the resistance mechanism against cationic antimicrobial peptides (CAMP) produces by the host's immune system (defensins, cathelicidins) and by the competing microorganisms.</text>
</comment>
<dbReference type="Pfam" id="PF03706">
    <property type="entry name" value="LPG_synthase_TM"/>
    <property type="match status" value="1"/>
</dbReference>
<dbReference type="InterPro" id="IPR022791">
    <property type="entry name" value="L-PG_synthase/AglD"/>
</dbReference>
<gene>
    <name evidence="14" type="primary">mprF</name>
    <name evidence="16" type="ORF">FC32_GL000195</name>
</gene>
<feature type="transmembrane region" description="Helical" evidence="14">
    <location>
        <begin position="488"/>
        <end position="507"/>
    </location>
</feature>
<evidence type="ECO:0000256" key="1">
    <source>
        <dbReference type="ARBA" id="ARBA00004651"/>
    </source>
</evidence>
<keyword evidence="11 14" id="KW-0046">Antibiotic resistance</keyword>
<evidence type="ECO:0000259" key="15">
    <source>
        <dbReference type="Pfam" id="PF09924"/>
    </source>
</evidence>
<feature type="transmembrane region" description="Helical" evidence="14">
    <location>
        <begin position="287"/>
        <end position="306"/>
    </location>
</feature>
<evidence type="ECO:0000256" key="14">
    <source>
        <dbReference type="RuleBase" id="RU363042"/>
    </source>
</evidence>
<evidence type="ECO:0000256" key="3">
    <source>
        <dbReference type="ARBA" id="ARBA00012014"/>
    </source>
</evidence>
<feature type="transmembrane region" description="Helical" evidence="14">
    <location>
        <begin position="17"/>
        <end position="35"/>
    </location>
</feature>
<dbReference type="EMBL" id="AZFT01000043">
    <property type="protein sequence ID" value="KRL85149.1"/>
    <property type="molecule type" value="Genomic_DNA"/>
</dbReference>
<comment type="similarity">
    <text evidence="2 14">Belongs to the LPG synthase family.</text>
</comment>
<evidence type="ECO:0000256" key="2">
    <source>
        <dbReference type="ARBA" id="ARBA00008627"/>
    </source>
</evidence>
<keyword evidence="10 14" id="KW-0472">Membrane</keyword>
<feature type="transmembrane region" description="Helical" evidence="14">
    <location>
        <begin position="96"/>
        <end position="117"/>
    </location>
</feature>
<evidence type="ECO:0000256" key="7">
    <source>
        <dbReference type="ARBA" id="ARBA00022692"/>
    </source>
</evidence>
<evidence type="ECO:0000313" key="16">
    <source>
        <dbReference type="EMBL" id="KRL85149.1"/>
    </source>
</evidence>
<dbReference type="GO" id="GO:0006629">
    <property type="term" value="P:lipid metabolic process"/>
    <property type="evidence" value="ECO:0007669"/>
    <property type="project" value="UniProtKB-KW"/>
</dbReference>
<evidence type="ECO:0000256" key="10">
    <source>
        <dbReference type="ARBA" id="ARBA00023136"/>
    </source>
</evidence>
<dbReference type="GO" id="GO:0005886">
    <property type="term" value="C:plasma membrane"/>
    <property type="evidence" value="ECO:0007669"/>
    <property type="project" value="UniProtKB-SubCell"/>
</dbReference>
<sequence>MKQIFEQIKSFVEKRATIIKLIFVLSVVIFVTVEVSRIFREIDWYQVGAGLSDQSLLSTLTMLIFGVIAVCPMLIYDFSIVKFLPDKYSTWYIVRSGWITNTATNIAGFGGFLGAALRADFYHKNASKKQVVYALSKIALFLLAGLSIYCWVSLGLIYGLDLGIHLRRYWIWLVGGGLYFPIIFLTTKIKRGDFFKDLTLRREIILVLGSLLEWGFAAAFFLLIGKILGIHTNYAAVLALYFTGSVLGIVSMVPGGLGSFDVFMMLGLLPFGVSTETAVVWLLFFRLFYYIVPFGIGVGLFSHYMGAQFNQKLNGVPRMLLQKTAHFLVTLFLYTSGILLLLEAAVPNWAYSNSVLANLYPYTFLFINQMTDIVFAFLLLGMARGIQAKVKKAYWPTLVILLVGIGNTLWRVYTPTLALFLGVVLVMVILSRKELYRKQLRYSITQRIVDGSIFVGTFFLYAIVGVINSPGYIHHHRIPSILLFPAQSIWFSGFIGLLIAALVLLLINNYLCGGNDLLANWDFSAERVKNVIEKFGGNEVSHLAFLQDKNIYFYSQDGEDKVFFMYRIKTNKLIIMGEPVGDETYFQAAVQAFMDDADNYDYQLVFYEINEDFTMLLHEYGFDFIKTGEEGLIKLSDFTLQGKKRRAQRALMNKFEREGYDFSFITPPYSDAVMAELKQVSDSWLGKQNEKGFSLGFFDKDYLEKAPVCVVKDQAGKIVAFASMMPMDEKTLSIDLMRHSQDAPSGIMDKIFISLFEYGKEQGYEYFDMGMAPLSNVGESRFSFIGERVARIIFEYGDRFYAFQGLRSYKNKYVTKWSSKYTAYRKRSSLIDTMLLVTLTVNQKHTGLTKPKNRRDYLIPKFLQ</sequence>
<accession>A0A0R1TVE3</accession>
<feature type="transmembrane region" description="Helical" evidence="14">
    <location>
        <begin position="138"/>
        <end position="157"/>
    </location>
</feature>
<dbReference type="GO" id="GO:0055091">
    <property type="term" value="P:phospholipid homeostasis"/>
    <property type="evidence" value="ECO:0007669"/>
    <property type="project" value="TreeGrafter"/>
</dbReference>
<feature type="transmembrane region" description="Helical" evidence="14">
    <location>
        <begin position="359"/>
        <end position="381"/>
    </location>
</feature>
<comment type="caution">
    <text evidence="16">The sequence shown here is derived from an EMBL/GenBank/DDBJ whole genome shotgun (WGS) entry which is preliminary data.</text>
</comment>
<dbReference type="GO" id="GO:0050071">
    <property type="term" value="F:phosphatidylglycerol lysyltransferase activity"/>
    <property type="evidence" value="ECO:0007669"/>
    <property type="project" value="UniProtKB-EC"/>
</dbReference>
<comment type="subcellular location">
    <subcellularLocation>
        <location evidence="1 14">Cell membrane</location>
        <topology evidence="1 14">Multi-pass membrane protein</topology>
    </subcellularLocation>
</comment>
<feature type="transmembrane region" description="Helical" evidence="14">
    <location>
        <begin position="234"/>
        <end position="253"/>
    </location>
</feature>
<evidence type="ECO:0000256" key="13">
    <source>
        <dbReference type="ARBA" id="ARBA00047540"/>
    </source>
</evidence>
<dbReference type="GO" id="GO:0046677">
    <property type="term" value="P:response to antibiotic"/>
    <property type="evidence" value="ECO:0007669"/>
    <property type="project" value="UniProtKB-KW"/>
</dbReference>
<feature type="transmembrane region" description="Helical" evidence="14">
    <location>
        <begin position="56"/>
        <end position="76"/>
    </location>
</feature>
<keyword evidence="8 14" id="KW-1133">Transmembrane helix</keyword>
<keyword evidence="5" id="KW-1003">Cell membrane</keyword>
<protein>
    <recommendedName>
        <fullName evidence="4 14">Phosphatidylglycerol lysyltransferase</fullName>
        <ecNumber evidence="3 14">2.3.2.3</ecNumber>
    </recommendedName>
    <alternativeName>
        <fullName evidence="12 14">Lysylphosphatidylglycerol synthase</fullName>
    </alternativeName>
</protein>
<dbReference type="PANTHER" id="PTHR34697:SF2">
    <property type="entry name" value="PHOSPHATIDYLGLYCEROL LYSYLTRANSFERASE"/>
    <property type="match status" value="1"/>
</dbReference>
<dbReference type="NCBIfam" id="NF033480">
    <property type="entry name" value="bifunc_MprF"/>
    <property type="match status" value="1"/>
</dbReference>
<keyword evidence="6 14" id="KW-0808">Transferase</keyword>
<dbReference type="PATRIC" id="fig|1423724.4.peg.204"/>
<dbReference type="eggNOG" id="COG0392">
    <property type="taxonomic scope" value="Bacteria"/>
</dbReference>
<feature type="transmembrane region" description="Helical" evidence="14">
    <location>
        <begin position="327"/>
        <end position="347"/>
    </location>
</feature>
<dbReference type="AlphaFoldDB" id="A0A0R1TVE3"/>
<evidence type="ECO:0000256" key="12">
    <source>
        <dbReference type="ARBA" id="ARBA00031899"/>
    </source>
</evidence>
<dbReference type="EC" id="2.3.2.3" evidence="3 14"/>
<dbReference type="eggNOG" id="COG2898">
    <property type="taxonomic scope" value="Bacteria"/>
</dbReference>
<dbReference type="SUPFAM" id="SSF55729">
    <property type="entry name" value="Acyl-CoA N-acyltransferases (Nat)"/>
    <property type="match status" value="1"/>
</dbReference>
<evidence type="ECO:0000256" key="11">
    <source>
        <dbReference type="ARBA" id="ARBA00023251"/>
    </source>
</evidence>
<proteinExistence type="inferred from homology"/>
<comment type="catalytic activity">
    <reaction evidence="13 14">
        <text>L-lysyl-tRNA(Lys) + a 1,2-diacyl-sn-glycero-3-phospho-(1'-sn-glycerol) = a 1,2-diacyl-sn-glycero-3-phospho-1'-(3'-O-L-lysyl)-sn-glycerol + tRNA(Lys)</text>
        <dbReference type="Rhea" id="RHEA:10668"/>
        <dbReference type="Rhea" id="RHEA-COMP:9696"/>
        <dbReference type="Rhea" id="RHEA-COMP:9697"/>
        <dbReference type="ChEBI" id="CHEBI:64716"/>
        <dbReference type="ChEBI" id="CHEBI:75792"/>
        <dbReference type="ChEBI" id="CHEBI:78442"/>
        <dbReference type="ChEBI" id="CHEBI:78529"/>
        <dbReference type="EC" id="2.3.2.3"/>
    </reaction>
</comment>
<keyword evidence="17" id="KW-1185">Reference proteome</keyword>
<feature type="transmembrane region" description="Helical" evidence="14">
    <location>
        <begin position="416"/>
        <end position="436"/>
    </location>
</feature>
<evidence type="ECO:0000256" key="4">
    <source>
        <dbReference type="ARBA" id="ARBA00021546"/>
    </source>
</evidence>
<dbReference type="Proteomes" id="UP000051324">
    <property type="component" value="Unassembled WGS sequence"/>
</dbReference>
<name>A0A0R1TVE3_9LACO</name>
<evidence type="ECO:0000256" key="6">
    <source>
        <dbReference type="ARBA" id="ARBA00022679"/>
    </source>
</evidence>
<evidence type="ECO:0000313" key="17">
    <source>
        <dbReference type="Proteomes" id="UP000051324"/>
    </source>
</evidence>
<keyword evidence="9 14" id="KW-0443">Lipid metabolism</keyword>
<feature type="transmembrane region" description="Helical" evidence="14">
    <location>
        <begin position="393"/>
        <end position="410"/>
    </location>
</feature>
<keyword evidence="7 14" id="KW-0812">Transmembrane</keyword>
<feature type="domain" description="Phosphatidylglycerol lysyltransferase C-terminal" evidence="15">
    <location>
        <begin position="531"/>
        <end position="824"/>
    </location>
</feature>
<organism evidence="16 17">
    <name type="scientific">Ligilactobacillus apodemi DSM 16634 = JCM 16172</name>
    <dbReference type="NCBI Taxonomy" id="1423724"/>
    <lineage>
        <taxon>Bacteria</taxon>
        <taxon>Bacillati</taxon>
        <taxon>Bacillota</taxon>
        <taxon>Bacilli</taxon>
        <taxon>Lactobacillales</taxon>
        <taxon>Lactobacillaceae</taxon>
        <taxon>Ligilactobacillus</taxon>
    </lineage>
</organism>
<dbReference type="Pfam" id="PF09924">
    <property type="entry name" value="LPG_synthase_C"/>
    <property type="match status" value="1"/>
</dbReference>
<dbReference type="RefSeq" id="WP_025088026.1">
    <property type="nucleotide sequence ID" value="NZ_AZFT01000043.1"/>
</dbReference>
<dbReference type="InterPro" id="IPR024320">
    <property type="entry name" value="LPG_synthase_C"/>
</dbReference>
<feature type="transmembrane region" description="Helical" evidence="14">
    <location>
        <begin position="448"/>
        <end position="468"/>
    </location>
</feature>
<dbReference type="PANTHER" id="PTHR34697">
    <property type="entry name" value="PHOSPHATIDYLGLYCEROL LYSYLTRANSFERASE"/>
    <property type="match status" value="1"/>
</dbReference>
<dbReference type="OrthoDB" id="145485at2"/>
<feature type="transmembrane region" description="Helical" evidence="14">
    <location>
        <begin position="205"/>
        <end position="228"/>
    </location>
</feature>
<dbReference type="InterPro" id="IPR016181">
    <property type="entry name" value="Acyl_CoA_acyltransferase"/>
</dbReference>
<reference evidence="16 17" key="1">
    <citation type="journal article" date="2015" name="Genome Announc.">
        <title>Expanding the biotechnology potential of lactobacilli through comparative genomics of 213 strains and associated genera.</title>
        <authorList>
            <person name="Sun Z."/>
            <person name="Harris H.M."/>
            <person name="McCann A."/>
            <person name="Guo C."/>
            <person name="Argimon S."/>
            <person name="Zhang W."/>
            <person name="Yang X."/>
            <person name="Jeffery I.B."/>
            <person name="Cooney J.C."/>
            <person name="Kagawa T.F."/>
            <person name="Liu W."/>
            <person name="Song Y."/>
            <person name="Salvetti E."/>
            <person name="Wrobel A."/>
            <person name="Rasinkangas P."/>
            <person name="Parkhill J."/>
            <person name="Rea M.C."/>
            <person name="O'Sullivan O."/>
            <person name="Ritari J."/>
            <person name="Douillard F.P."/>
            <person name="Paul Ross R."/>
            <person name="Yang R."/>
            <person name="Briner A.E."/>
            <person name="Felis G.E."/>
            <person name="de Vos W.M."/>
            <person name="Barrangou R."/>
            <person name="Klaenhammer T.R."/>
            <person name="Caufield P.W."/>
            <person name="Cui Y."/>
            <person name="Zhang H."/>
            <person name="O'Toole P.W."/>
        </authorList>
    </citation>
    <scope>NUCLEOTIDE SEQUENCE [LARGE SCALE GENOMIC DNA]</scope>
    <source>
        <strain evidence="16 17">DSM 16634</strain>
    </source>
</reference>
<evidence type="ECO:0000256" key="8">
    <source>
        <dbReference type="ARBA" id="ARBA00022989"/>
    </source>
</evidence>
<feature type="transmembrane region" description="Helical" evidence="14">
    <location>
        <begin position="169"/>
        <end position="185"/>
    </location>
</feature>
<dbReference type="InterPro" id="IPR051211">
    <property type="entry name" value="PG_lysyltransferase"/>
</dbReference>
<evidence type="ECO:0000256" key="9">
    <source>
        <dbReference type="ARBA" id="ARBA00023098"/>
    </source>
</evidence>
<dbReference type="STRING" id="1423724.FC32_GL000195"/>